<protein>
    <submittedName>
        <fullName evidence="1">Molecular chaperone</fullName>
    </submittedName>
</protein>
<name>A0A227J6E2_VIBPH</name>
<dbReference type="EMBL" id="NIXT01002162">
    <property type="protein sequence ID" value="OXE30492.1"/>
    <property type="molecule type" value="Genomic_DNA"/>
</dbReference>
<organism evidence="1 2">
    <name type="scientific">Vibrio parahaemolyticus</name>
    <dbReference type="NCBI Taxonomy" id="670"/>
    <lineage>
        <taxon>Bacteria</taxon>
        <taxon>Pseudomonadati</taxon>
        <taxon>Pseudomonadota</taxon>
        <taxon>Gammaproteobacteria</taxon>
        <taxon>Vibrionales</taxon>
        <taxon>Vibrionaceae</taxon>
        <taxon>Vibrio</taxon>
    </lineage>
</organism>
<accession>A0A227J6E2</accession>
<proteinExistence type="predicted"/>
<dbReference type="Proteomes" id="UP000214596">
    <property type="component" value="Unassembled WGS sequence"/>
</dbReference>
<gene>
    <name evidence="1" type="ORF">CA163_23070</name>
</gene>
<feature type="non-terminal residue" evidence="1">
    <location>
        <position position="26"/>
    </location>
</feature>
<evidence type="ECO:0000313" key="2">
    <source>
        <dbReference type="Proteomes" id="UP000214596"/>
    </source>
</evidence>
<sequence length="26" mass="2875">MAALVDLVNFQLENAKALSTVLRQET</sequence>
<comment type="caution">
    <text evidence="1">The sequence shown here is derived from an EMBL/GenBank/DDBJ whole genome shotgun (WGS) entry which is preliminary data.</text>
</comment>
<evidence type="ECO:0000313" key="1">
    <source>
        <dbReference type="EMBL" id="OXE30492.1"/>
    </source>
</evidence>
<reference evidence="1 2" key="1">
    <citation type="journal article" date="2017" name="Appl. Environ. Microbiol.">
        <title>Parallel evolution of two clades of a major Atlantic endemic Vibrio parahaemolyticus pathogen lineage by independent acquisition of related pathogenicity islands.</title>
        <authorList>
            <person name="Xu F."/>
            <person name="Gonzalez-Escalona N."/>
            <person name="Drees K.P."/>
            <person name="Sebra R.P."/>
            <person name="Cooper V.S."/>
            <person name="Jones S.H."/>
            <person name="Whistler C.A."/>
        </authorList>
    </citation>
    <scope>NUCLEOTIDE SEQUENCE [LARGE SCALE GENOMIC DNA]</scope>
    <source>
        <strain evidence="1 2">MAVP-3</strain>
    </source>
</reference>
<dbReference type="AlphaFoldDB" id="A0A227J6E2"/>